<accession>A0A0E9UL51</accession>
<protein>
    <submittedName>
        <fullName evidence="1">Uncharacterized protein</fullName>
    </submittedName>
</protein>
<dbReference type="EMBL" id="GBXM01042597">
    <property type="protein sequence ID" value="JAH65980.1"/>
    <property type="molecule type" value="Transcribed_RNA"/>
</dbReference>
<organism evidence="1">
    <name type="scientific">Anguilla anguilla</name>
    <name type="common">European freshwater eel</name>
    <name type="synonym">Muraena anguilla</name>
    <dbReference type="NCBI Taxonomy" id="7936"/>
    <lineage>
        <taxon>Eukaryota</taxon>
        <taxon>Metazoa</taxon>
        <taxon>Chordata</taxon>
        <taxon>Craniata</taxon>
        <taxon>Vertebrata</taxon>
        <taxon>Euteleostomi</taxon>
        <taxon>Actinopterygii</taxon>
        <taxon>Neopterygii</taxon>
        <taxon>Teleostei</taxon>
        <taxon>Anguilliformes</taxon>
        <taxon>Anguillidae</taxon>
        <taxon>Anguilla</taxon>
    </lineage>
</organism>
<reference evidence="1" key="1">
    <citation type="submission" date="2014-11" db="EMBL/GenBank/DDBJ databases">
        <authorList>
            <person name="Amaro Gonzalez C."/>
        </authorList>
    </citation>
    <scope>NUCLEOTIDE SEQUENCE</scope>
</reference>
<proteinExistence type="predicted"/>
<name>A0A0E9UL51_ANGAN</name>
<dbReference type="AlphaFoldDB" id="A0A0E9UL51"/>
<evidence type="ECO:0000313" key="1">
    <source>
        <dbReference type="EMBL" id="JAH65980.1"/>
    </source>
</evidence>
<sequence length="25" mass="2857">MISLAKLALLLFQHTTLRKNTNICL</sequence>
<reference evidence="1" key="2">
    <citation type="journal article" date="2015" name="Fish Shellfish Immunol.">
        <title>Early steps in the European eel (Anguilla anguilla)-Vibrio vulnificus interaction in the gills: Role of the RtxA13 toxin.</title>
        <authorList>
            <person name="Callol A."/>
            <person name="Pajuelo D."/>
            <person name="Ebbesson L."/>
            <person name="Teles M."/>
            <person name="MacKenzie S."/>
            <person name="Amaro C."/>
        </authorList>
    </citation>
    <scope>NUCLEOTIDE SEQUENCE</scope>
</reference>